<feature type="transmembrane region" description="Helical" evidence="1">
    <location>
        <begin position="89"/>
        <end position="112"/>
    </location>
</feature>
<comment type="caution">
    <text evidence="2">The sequence shown here is derived from an EMBL/GenBank/DDBJ whole genome shotgun (WGS) entry which is preliminary data.</text>
</comment>
<keyword evidence="1" id="KW-0472">Membrane</keyword>
<keyword evidence="1" id="KW-1133">Transmembrane helix</keyword>
<dbReference type="RefSeq" id="WP_248253187.1">
    <property type="nucleotide sequence ID" value="NZ_JAIWJX010000002.1"/>
</dbReference>
<evidence type="ECO:0000313" key="2">
    <source>
        <dbReference type="EMBL" id="MCK6257772.1"/>
    </source>
</evidence>
<dbReference type="Proteomes" id="UP001139011">
    <property type="component" value="Unassembled WGS sequence"/>
</dbReference>
<evidence type="ECO:0000313" key="3">
    <source>
        <dbReference type="Proteomes" id="UP001139011"/>
    </source>
</evidence>
<evidence type="ECO:0000256" key="1">
    <source>
        <dbReference type="SAM" id="Phobius"/>
    </source>
</evidence>
<gene>
    <name evidence="2" type="ORF">LCY76_14380</name>
</gene>
<sequence length="116" mass="12395">MGKFMLKCFLITAVLFFGVLLGMQRASVGMNHLKGNTDTGKALVIKESKGHTDAEVLGAPIDAKDLTAKQKQLEESKAFNFFSSLGEKVSVLISSLFQAVIGLISAILSQIFGSLS</sequence>
<reference evidence="2" key="1">
    <citation type="submission" date="2021-09" db="EMBL/GenBank/DDBJ databases">
        <title>Genome analysis of Fictibacillus sp. KIGAM418 isolated from marine sediment.</title>
        <authorList>
            <person name="Seo M.-J."/>
            <person name="Cho E.-S."/>
            <person name="Hwang C.Y."/>
        </authorList>
    </citation>
    <scope>NUCLEOTIDE SEQUENCE</scope>
    <source>
        <strain evidence="2">KIGAM418</strain>
    </source>
</reference>
<dbReference type="AlphaFoldDB" id="A0A9X2BFY8"/>
<name>A0A9X2BFY8_9BACL</name>
<accession>A0A9X2BFY8</accession>
<dbReference type="Pfam" id="PF12438">
    <property type="entry name" value="DUF3679"/>
    <property type="match status" value="1"/>
</dbReference>
<dbReference type="InterPro" id="IPR020534">
    <property type="entry name" value="Uncharacterised_YqxA"/>
</dbReference>
<organism evidence="2 3">
    <name type="scientific">Fictibacillus marinisediminis</name>
    <dbReference type="NCBI Taxonomy" id="2878389"/>
    <lineage>
        <taxon>Bacteria</taxon>
        <taxon>Bacillati</taxon>
        <taxon>Bacillota</taxon>
        <taxon>Bacilli</taxon>
        <taxon>Bacillales</taxon>
        <taxon>Fictibacillaceae</taxon>
        <taxon>Fictibacillus</taxon>
    </lineage>
</organism>
<dbReference type="EMBL" id="JAIWJX010000002">
    <property type="protein sequence ID" value="MCK6257772.1"/>
    <property type="molecule type" value="Genomic_DNA"/>
</dbReference>
<protein>
    <submittedName>
        <fullName evidence="2">YqxA family protein</fullName>
    </submittedName>
</protein>
<keyword evidence="3" id="KW-1185">Reference proteome</keyword>
<keyword evidence="1" id="KW-0812">Transmembrane</keyword>
<proteinExistence type="predicted"/>